<evidence type="ECO:0008006" key="5">
    <source>
        <dbReference type="Google" id="ProtNLM"/>
    </source>
</evidence>
<proteinExistence type="inferred from homology"/>
<evidence type="ECO:0000313" key="4">
    <source>
        <dbReference type="Proteomes" id="UP000032582"/>
    </source>
</evidence>
<evidence type="ECO:0000256" key="1">
    <source>
        <dbReference type="ARBA" id="ARBA00044755"/>
    </source>
</evidence>
<feature type="region of interest" description="Disordered" evidence="2">
    <location>
        <begin position="1"/>
        <end position="28"/>
    </location>
</feature>
<dbReference type="Pfam" id="PF04519">
    <property type="entry name" value="Bactofilin"/>
    <property type="match status" value="1"/>
</dbReference>
<organism evidence="3 4">
    <name type="scientific">Morganella morganii</name>
    <name type="common">Proteus morganii</name>
    <dbReference type="NCBI Taxonomy" id="582"/>
    <lineage>
        <taxon>Bacteria</taxon>
        <taxon>Pseudomonadati</taxon>
        <taxon>Pseudomonadota</taxon>
        <taxon>Gammaproteobacteria</taxon>
        <taxon>Enterobacterales</taxon>
        <taxon>Morganellaceae</taxon>
        <taxon>Morganella</taxon>
    </lineage>
</organism>
<dbReference type="PANTHER" id="PTHR35024">
    <property type="entry name" value="HYPOTHETICAL CYTOSOLIC PROTEIN"/>
    <property type="match status" value="1"/>
</dbReference>
<evidence type="ECO:0000256" key="2">
    <source>
        <dbReference type="SAM" id="MobiDB-lite"/>
    </source>
</evidence>
<reference evidence="3 4" key="1">
    <citation type="submission" date="2015-02" db="EMBL/GenBank/DDBJ databases">
        <title>Whole genome shotgun sequencing of cultured foodborne pathogen.</title>
        <authorList>
            <person name="Timme R."/>
            <person name="Allard M.W."/>
            <person name="Strain E."/>
            <person name="Evans P.S."/>
            <person name="Brown E."/>
        </authorList>
    </citation>
    <scope>NUCLEOTIDE SEQUENCE [LARGE SCALE GENOMIC DNA]</scope>
    <source>
        <strain evidence="3 4">GCSL-TSO-24</strain>
    </source>
</reference>
<protein>
    <recommendedName>
        <fullName evidence="5">Polymer-forming cytoskeletal protein</fullName>
    </recommendedName>
</protein>
<accession>A0A0D8L5B4</accession>
<evidence type="ECO:0000313" key="3">
    <source>
        <dbReference type="EMBL" id="KJF76992.1"/>
    </source>
</evidence>
<dbReference type="PANTHER" id="PTHR35024:SF4">
    <property type="entry name" value="POLYMER-FORMING CYTOSKELETAL PROTEIN"/>
    <property type="match status" value="1"/>
</dbReference>
<name>A0A0D8L5B4_MORMO</name>
<dbReference type="InterPro" id="IPR007607">
    <property type="entry name" value="BacA/B"/>
</dbReference>
<dbReference type="EMBL" id="JZSH01000213">
    <property type="protein sequence ID" value="KJF76992.1"/>
    <property type="molecule type" value="Genomic_DNA"/>
</dbReference>
<comment type="caution">
    <text evidence="3">The sequence shown here is derived from an EMBL/GenBank/DDBJ whole genome shotgun (WGS) entry which is preliminary data.</text>
</comment>
<comment type="similarity">
    <text evidence="1">Belongs to the bactofilin family.</text>
</comment>
<dbReference type="PATRIC" id="fig|582.24.peg.4949"/>
<sequence>MALFRQDDKKDKVNKAESVKAEQAKAEPVKNEPVGKSITIVGTGCEITGDMNPGGNIEIYGKVKGNINAGAFKVSVMEKGVIEGDVTAEHVAVNGMMMGTCSAKNTEILQKGELNGICRTEIFSIITGGRFTGQSEPYKSHKVTPEAIVAGKEKTINQK</sequence>
<gene>
    <name evidence="3" type="ORF">UA45_15535</name>
</gene>
<dbReference type="Proteomes" id="UP000032582">
    <property type="component" value="Unassembled WGS sequence"/>
</dbReference>
<dbReference type="AlphaFoldDB" id="A0A0D8L5B4"/>